<dbReference type="Proteomes" id="UP001149140">
    <property type="component" value="Unassembled WGS sequence"/>
</dbReference>
<protein>
    <submittedName>
        <fullName evidence="9">Methyl-accepting chemotaxis protein</fullName>
    </submittedName>
</protein>
<proteinExistence type="inferred from homology"/>
<evidence type="ECO:0000256" key="2">
    <source>
        <dbReference type="ARBA" id="ARBA00022989"/>
    </source>
</evidence>
<evidence type="ECO:0000256" key="1">
    <source>
        <dbReference type="ARBA" id="ARBA00022692"/>
    </source>
</evidence>
<gene>
    <name evidence="9" type="ORF">OM076_18060</name>
</gene>
<keyword evidence="1 6" id="KW-0812">Transmembrane</keyword>
<dbReference type="Pfam" id="PF00015">
    <property type="entry name" value="MCPsignal"/>
    <property type="match status" value="1"/>
</dbReference>
<accession>A0A9X3S2E0</accession>
<evidence type="ECO:0000313" key="9">
    <source>
        <dbReference type="EMBL" id="MDA0162182.1"/>
    </source>
</evidence>
<comment type="caution">
    <text evidence="9">The sequence shown here is derived from an EMBL/GenBank/DDBJ whole genome shotgun (WGS) entry which is preliminary data.</text>
</comment>
<comment type="similarity">
    <text evidence="4">Belongs to the methyl-accepting chemotaxis (MCP) protein family.</text>
</comment>
<dbReference type="InterPro" id="IPR003660">
    <property type="entry name" value="HAMP_dom"/>
</dbReference>
<evidence type="ECO:0000256" key="6">
    <source>
        <dbReference type="SAM" id="Phobius"/>
    </source>
</evidence>
<dbReference type="PANTHER" id="PTHR32089">
    <property type="entry name" value="METHYL-ACCEPTING CHEMOTAXIS PROTEIN MCPB"/>
    <property type="match status" value="1"/>
</dbReference>
<sequence length="723" mass="74261">MNPLNLPAALMSRLTYARKFALLGLVLLAPAAFALHAYWQTQGDTLAFADSERVGVRYLGPSNELLLRVVAARGVVVRAAAGDPQARAALPGAVAAVKQAVAAVDRVDRADGATIGMTDSWQTARKTVLAAHDQKSYDAAAAAAVGLIVSAGDGSKLILDPDLDSYYVMDTLVTKLPAMADNAGRAGDLQTIVTQGDTLDQRIALAGAQGALRSTTAAMASGLQTAFKETADTGLKPALAISLAGASAASEQVAAGVDPTGSGKVATDNVARGARGLAAIEALQRAAAPRLDALLVARMAKFSAARNRVAVIVLFGAVVAVFLFLGFFVSTRRGVADIAERLAGLRDHESRELSGALEALAGGDLTVEIAPQTAPIAVMSRDELGQIAVATNEILDSTRASIDGYNRMRGELATLIGTVSANASTVSAASQQMVATSEDAGRAVNEIARAVTEVAEGAERQVRLVDSTRAAVEEAARAAGSSAGIALATTEAAETARRAAVDGARTAEEASESIRRIATSSERVEAAMDDFSARSRKIGGIVETITTIAEQTNLLALNAAIEAARAGEQGRGFAVVAEQVRNLAEESRMAAGQISDLVEEIQVETGRVVEAVDEGHRHIEDGVATVAQTRRAFEDIGTSVEEMAARVTDISAAVGQIAAEAARAQTEVSDVAAVAEQSSAAAQEVSASTVQTGDSAAEIATSAQSLATTAAELDTLVGRFVLA</sequence>
<keyword evidence="3 5" id="KW-0807">Transducer</keyword>
<evidence type="ECO:0000313" key="10">
    <source>
        <dbReference type="Proteomes" id="UP001149140"/>
    </source>
</evidence>
<dbReference type="GO" id="GO:0007165">
    <property type="term" value="P:signal transduction"/>
    <property type="evidence" value="ECO:0007669"/>
    <property type="project" value="UniProtKB-KW"/>
</dbReference>
<dbReference type="InterPro" id="IPR004089">
    <property type="entry name" value="MCPsignal_dom"/>
</dbReference>
<evidence type="ECO:0000256" key="3">
    <source>
        <dbReference type="ARBA" id="ARBA00023224"/>
    </source>
</evidence>
<evidence type="ECO:0000259" key="8">
    <source>
        <dbReference type="PROSITE" id="PS50885"/>
    </source>
</evidence>
<dbReference type="EMBL" id="JAPDOD010000016">
    <property type="protein sequence ID" value="MDA0162182.1"/>
    <property type="molecule type" value="Genomic_DNA"/>
</dbReference>
<feature type="transmembrane region" description="Helical" evidence="6">
    <location>
        <begin position="309"/>
        <end position="329"/>
    </location>
</feature>
<feature type="domain" description="Methyl-accepting transducer" evidence="7">
    <location>
        <begin position="436"/>
        <end position="672"/>
    </location>
</feature>
<organism evidence="9 10">
    <name type="scientific">Solirubrobacter ginsenosidimutans</name>
    <dbReference type="NCBI Taxonomy" id="490573"/>
    <lineage>
        <taxon>Bacteria</taxon>
        <taxon>Bacillati</taxon>
        <taxon>Actinomycetota</taxon>
        <taxon>Thermoleophilia</taxon>
        <taxon>Solirubrobacterales</taxon>
        <taxon>Solirubrobacteraceae</taxon>
        <taxon>Solirubrobacter</taxon>
    </lineage>
</organism>
<keyword evidence="6" id="KW-0472">Membrane</keyword>
<name>A0A9X3S2E0_9ACTN</name>
<dbReference type="SUPFAM" id="SSF58104">
    <property type="entry name" value="Methyl-accepting chemotaxis protein (MCP) signaling domain"/>
    <property type="match status" value="1"/>
</dbReference>
<dbReference type="CDD" id="cd06225">
    <property type="entry name" value="HAMP"/>
    <property type="match status" value="1"/>
</dbReference>
<keyword evidence="10" id="KW-1185">Reference proteome</keyword>
<dbReference type="AlphaFoldDB" id="A0A9X3S2E0"/>
<feature type="domain" description="HAMP" evidence="8">
    <location>
        <begin position="351"/>
        <end position="403"/>
    </location>
</feature>
<evidence type="ECO:0000256" key="5">
    <source>
        <dbReference type="PROSITE-ProRule" id="PRU00284"/>
    </source>
</evidence>
<evidence type="ECO:0000259" key="7">
    <source>
        <dbReference type="PROSITE" id="PS50111"/>
    </source>
</evidence>
<evidence type="ECO:0000256" key="4">
    <source>
        <dbReference type="ARBA" id="ARBA00029447"/>
    </source>
</evidence>
<reference evidence="9" key="1">
    <citation type="submission" date="2022-10" db="EMBL/GenBank/DDBJ databases">
        <title>The WGS of Solirubrobacter ginsenosidimutans DSM 21036.</title>
        <authorList>
            <person name="Jiang Z."/>
        </authorList>
    </citation>
    <scope>NUCLEOTIDE SEQUENCE</scope>
    <source>
        <strain evidence="9">DSM 21036</strain>
    </source>
</reference>
<dbReference type="Gene3D" id="1.10.287.950">
    <property type="entry name" value="Methyl-accepting chemotaxis protein"/>
    <property type="match status" value="1"/>
</dbReference>
<dbReference type="SMART" id="SM00283">
    <property type="entry name" value="MA"/>
    <property type="match status" value="1"/>
</dbReference>
<dbReference type="PANTHER" id="PTHR32089:SF112">
    <property type="entry name" value="LYSOZYME-LIKE PROTEIN-RELATED"/>
    <property type="match status" value="1"/>
</dbReference>
<dbReference type="PROSITE" id="PS50111">
    <property type="entry name" value="CHEMOTAXIS_TRANSDUC_2"/>
    <property type="match status" value="1"/>
</dbReference>
<dbReference type="Gene3D" id="6.10.340.10">
    <property type="match status" value="1"/>
</dbReference>
<dbReference type="PROSITE" id="PS50885">
    <property type="entry name" value="HAMP"/>
    <property type="match status" value="1"/>
</dbReference>
<keyword evidence="2 6" id="KW-1133">Transmembrane helix</keyword>
<dbReference type="GO" id="GO:0016020">
    <property type="term" value="C:membrane"/>
    <property type="evidence" value="ECO:0007669"/>
    <property type="project" value="InterPro"/>
</dbReference>
<dbReference type="CDD" id="cd11386">
    <property type="entry name" value="MCP_signal"/>
    <property type="match status" value="1"/>
</dbReference>